<organism evidence="2 3">
    <name type="scientific">Chromobacterium violaceum</name>
    <dbReference type="NCBI Taxonomy" id="536"/>
    <lineage>
        <taxon>Bacteria</taxon>
        <taxon>Pseudomonadati</taxon>
        <taxon>Pseudomonadota</taxon>
        <taxon>Betaproteobacteria</taxon>
        <taxon>Neisseriales</taxon>
        <taxon>Chromobacteriaceae</taxon>
        <taxon>Chromobacterium</taxon>
    </lineage>
</organism>
<gene>
    <name evidence="2" type="ORF">NCTC9695_01455</name>
</gene>
<reference evidence="2 3" key="1">
    <citation type="submission" date="2018-12" db="EMBL/GenBank/DDBJ databases">
        <authorList>
            <consortium name="Pathogen Informatics"/>
        </authorList>
    </citation>
    <scope>NUCLEOTIDE SEQUENCE [LARGE SCALE GENOMIC DNA]</scope>
    <source>
        <strain evidence="2 3">NCTC9695</strain>
    </source>
</reference>
<evidence type="ECO:0000313" key="2">
    <source>
        <dbReference type="EMBL" id="VEB41041.1"/>
    </source>
</evidence>
<evidence type="ECO:0000313" key="3">
    <source>
        <dbReference type="Proteomes" id="UP000275777"/>
    </source>
</evidence>
<sequence>MYALPATGASSIFHLATTRSATVVSPAAGGVAACPRQNGSASSEQATAIAPEAMAEATPATVNSGAPDPAPFSEQQ</sequence>
<name>A0A447T812_CHRVL</name>
<proteinExistence type="predicted"/>
<dbReference type="EMBL" id="LR134182">
    <property type="protein sequence ID" value="VEB41041.1"/>
    <property type="molecule type" value="Genomic_DNA"/>
</dbReference>
<evidence type="ECO:0000256" key="1">
    <source>
        <dbReference type="SAM" id="MobiDB-lite"/>
    </source>
</evidence>
<protein>
    <submittedName>
        <fullName evidence="2">Uncharacterized protein</fullName>
    </submittedName>
</protein>
<feature type="region of interest" description="Disordered" evidence="1">
    <location>
        <begin position="55"/>
        <end position="76"/>
    </location>
</feature>
<accession>A0A447T812</accession>
<dbReference type="AlphaFoldDB" id="A0A447T812"/>
<dbReference type="Proteomes" id="UP000275777">
    <property type="component" value="Chromosome"/>
</dbReference>